<evidence type="ECO:0000256" key="9">
    <source>
        <dbReference type="RuleBase" id="RU004504"/>
    </source>
</evidence>
<evidence type="ECO:0000256" key="2">
    <source>
        <dbReference type="ARBA" id="ARBA00006490"/>
    </source>
</evidence>
<dbReference type="InterPro" id="IPR015422">
    <property type="entry name" value="PyrdxlP-dep_Trfase_small"/>
</dbReference>
<evidence type="ECO:0000259" key="10">
    <source>
        <dbReference type="PROSITE" id="PS50206"/>
    </source>
</evidence>
<dbReference type="EMBL" id="RXLQ01000021">
    <property type="protein sequence ID" value="RSZ55842.1"/>
    <property type="molecule type" value="Genomic_DNA"/>
</dbReference>
<evidence type="ECO:0000256" key="4">
    <source>
        <dbReference type="ARBA" id="ARBA00022723"/>
    </source>
</evidence>
<dbReference type="SUPFAM" id="SSF53383">
    <property type="entry name" value="PLP-dependent transferases"/>
    <property type="match status" value="1"/>
</dbReference>
<keyword evidence="4" id="KW-0479">Metal-binding</keyword>
<dbReference type="EC" id="2.8.1.7" evidence="3"/>
<dbReference type="InterPro" id="IPR001763">
    <property type="entry name" value="Rhodanese-like_dom"/>
</dbReference>
<dbReference type="PANTHER" id="PTHR11601:SF34">
    <property type="entry name" value="CYSTEINE DESULFURASE"/>
    <property type="match status" value="1"/>
</dbReference>
<dbReference type="GO" id="GO:0051536">
    <property type="term" value="F:iron-sulfur cluster binding"/>
    <property type="evidence" value="ECO:0007669"/>
    <property type="project" value="UniProtKB-KW"/>
</dbReference>
<protein>
    <recommendedName>
        <fullName evidence="3">cysteine desulfurase</fullName>
        <ecNumber evidence="3">2.8.1.7</ecNumber>
    </recommendedName>
</protein>
<dbReference type="PANTHER" id="PTHR11601">
    <property type="entry name" value="CYSTEINE DESULFURYLASE FAMILY MEMBER"/>
    <property type="match status" value="1"/>
</dbReference>
<comment type="caution">
    <text evidence="11">The sequence shown here is derived from an EMBL/GenBank/DDBJ whole genome shotgun (WGS) entry which is preliminary data.</text>
</comment>
<keyword evidence="6" id="KW-0408">Iron</keyword>
<evidence type="ECO:0000256" key="1">
    <source>
        <dbReference type="ARBA" id="ARBA00001933"/>
    </source>
</evidence>
<dbReference type="SMART" id="SM00450">
    <property type="entry name" value="RHOD"/>
    <property type="match status" value="1"/>
</dbReference>
<keyword evidence="5" id="KW-0663">Pyridoxal phosphate</keyword>
<dbReference type="GO" id="GO:0046872">
    <property type="term" value="F:metal ion binding"/>
    <property type="evidence" value="ECO:0007669"/>
    <property type="project" value="UniProtKB-KW"/>
</dbReference>
<dbReference type="InterPro" id="IPR036873">
    <property type="entry name" value="Rhodanese-like_dom_sf"/>
</dbReference>
<evidence type="ECO:0000256" key="7">
    <source>
        <dbReference type="ARBA" id="ARBA00023014"/>
    </source>
</evidence>
<dbReference type="InterPro" id="IPR000192">
    <property type="entry name" value="Aminotrans_V_dom"/>
</dbReference>
<dbReference type="InterPro" id="IPR020578">
    <property type="entry name" value="Aminotrans_V_PyrdxlP_BS"/>
</dbReference>
<evidence type="ECO:0000313" key="11">
    <source>
        <dbReference type="EMBL" id="RSZ55842.1"/>
    </source>
</evidence>
<dbReference type="InterPro" id="IPR015421">
    <property type="entry name" value="PyrdxlP-dep_Trfase_major"/>
</dbReference>
<evidence type="ECO:0000256" key="3">
    <source>
        <dbReference type="ARBA" id="ARBA00012239"/>
    </source>
</evidence>
<name>A0A430HEB8_9BURK</name>
<dbReference type="AlphaFoldDB" id="A0A430HEB8"/>
<dbReference type="SUPFAM" id="SSF52821">
    <property type="entry name" value="Rhodanese/Cell cycle control phosphatase"/>
    <property type="match status" value="1"/>
</dbReference>
<reference evidence="11 12" key="1">
    <citation type="submission" date="2018-12" db="EMBL/GenBank/DDBJ databases">
        <authorList>
            <person name="Yang E."/>
        </authorList>
    </citation>
    <scope>NUCLEOTIDE SEQUENCE [LARGE SCALE GENOMIC DNA]</scope>
    <source>
        <strain evidence="11 12">SOD</strain>
    </source>
</reference>
<organism evidence="11 12">
    <name type="scientific">Massilia atriviolacea</name>
    <dbReference type="NCBI Taxonomy" id="2495579"/>
    <lineage>
        <taxon>Bacteria</taxon>
        <taxon>Pseudomonadati</taxon>
        <taxon>Pseudomonadota</taxon>
        <taxon>Betaproteobacteria</taxon>
        <taxon>Burkholderiales</taxon>
        <taxon>Oxalobacteraceae</taxon>
        <taxon>Telluria group</taxon>
        <taxon>Massilia</taxon>
    </lineage>
</organism>
<dbReference type="Proteomes" id="UP000278085">
    <property type="component" value="Unassembled WGS sequence"/>
</dbReference>
<dbReference type="Gene3D" id="1.10.260.50">
    <property type="match status" value="1"/>
</dbReference>
<dbReference type="Gene3D" id="3.40.640.10">
    <property type="entry name" value="Type I PLP-dependent aspartate aminotransferase-like (Major domain)"/>
    <property type="match status" value="1"/>
</dbReference>
<comment type="catalytic activity">
    <reaction evidence="8">
        <text>(sulfur carrier)-H + L-cysteine = (sulfur carrier)-SH + L-alanine</text>
        <dbReference type="Rhea" id="RHEA:43892"/>
        <dbReference type="Rhea" id="RHEA-COMP:14737"/>
        <dbReference type="Rhea" id="RHEA-COMP:14739"/>
        <dbReference type="ChEBI" id="CHEBI:29917"/>
        <dbReference type="ChEBI" id="CHEBI:35235"/>
        <dbReference type="ChEBI" id="CHEBI:57972"/>
        <dbReference type="ChEBI" id="CHEBI:64428"/>
        <dbReference type="EC" id="2.8.1.7"/>
    </reaction>
</comment>
<evidence type="ECO:0000256" key="8">
    <source>
        <dbReference type="ARBA" id="ARBA00050776"/>
    </source>
</evidence>
<evidence type="ECO:0000256" key="5">
    <source>
        <dbReference type="ARBA" id="ARBA00022898"/>
    </source>
</evidence>
<keyword evidence="12" id="KW-1185">Reference proteome</keyword>
<dbReference type="CDD" id="cd00158">
    <property type="entry name" value="RHOD"/>
    <property type="match status" value="1"/>
</dbReference>
<dbReference type="PROSITE" id="PS50206">
    <property type="entry name" value="RHODANESE_3"/>
    <property type="match status" value="1"/>
</dbReference>
<dbReference type="GO" id="GO:0031071">
    <property type="term" value="F:cysteine desulfurase activity"/>
    <property type="evidence" value="ECO:0007669"/>
    <property type="project" value="UniProtKB-EC"/>
</dbReference>
<keyword evidence="11" id="KW-0808">Transferase</keyword>
<dbReference type="Pfam" id="PF00266">
    <property type="entry name" value="Aminotran_5"/>
    <property type="match status" value="1"/>
</dbReference>
<dbReference type="OrthoDB" id="9808002at2"/>
<dbReference type="Gene3D" id="3.40.250.10">
    <property type="entry name" value="Rhodanese-like domain"/>
    <property type="match status" value="1"/>
</dbReference>
<dbReference type="Gene3D" id="3.90.1150.10">
    <property type="entry name" value="Aspartate Aminotransferase, domain 1"/>
    <property type="match status" value="1"/>
</dbReference>
<comment type="cofactor">
    <cofactor evidence="1 9">
        <name>pyridoxal 5'-phosphate</name>
        <dbReference type="ChEBI" id="CHEBI:597326"/>
    </cofactor>
</comment>
<sequence>MHTEIYLDANATSAVHPAAIAAAEQAMRDCYGNPSSSHATGLKAKAMLDGVRALARRVLGAGQGRLMFTSGATEGIQTAVLSALCEVRARRARGEAGGDLLLYGATEHKAVPESLAHWNALLGTGLELRALPVDGDGRHRLDVLRELAPRAAFICTMAANNESGAISDLAGIEAVLNDCAPQALWMVDSVQALGKLALDLAATRIDYAPFSGHKLYAPKGIGMLYVREGAPYTALMMGGGQESAQRSGTENMSGIAALGAVLAALDEGGGFRSHAQLADMRERLVGALRAALPGIVFNAPFATSLPTTLNFSVQGLAGKELLDLFDAAGVRVSAGSACSAAKAAPSYVLAAMGLAPWRCAAAVRMSFGPMADEAFIDAACERIARCGAALRASCLVPSSMPAQDGDGVIQLGSDGACTWLLLDAASRTCAIVNPQAPLAGRINDFVRCQGYRVRAVIDTHRGGTGRAALVTALGGQLAGAVSHEALGWPVLADQVTLDNGQSAGALMFGSRLLARVERDDGASYLFGERSAAGLAAGDVRFAFTGPNADIEQLAELVSRKTVVCQAREAASLACTTLVAERGGAIAAANPLTMQLEAHGLERFFDQHPDALLIDVREAYEHAAADAGQWHGRRIESVPLSRLADRLSVWLRAEERPLVFFCRSGARSIKAAQCLQRLGYRKAWHVAGGVALDAKLPLAA</sequence>
<feature type="domain" description="Rhodanese" evidence="10">
    <location>
        <begin position="606"/>
        <end position="699"/>
    </location>
</feature>
<evidence type="ECO:0000313" key="12">
    <source>
        <dbReference type="Proteomes" id="UP000278085"/>
    </source>
</evidence>
<accession>A0A430HEB8</accession>
<comment type="similarity">
    <text evidence="2">Belongs to the class-V pyridoxal-phosphate-dependent aminotransferase family. NifS/IscS subfamily.</text>
</comment>
<keyword evidence="7" id="KW-0411">Iron-sulfur</keyword>
<dbReference type="InterPro" id="IPR015424">
    <property type="entry name" value="PyrdxlP-dep_Trfase"/>
</dbReference>
<keyword evidence="11" id="KW-0032">Aminotransferase</keyword>
<gene>
    <name evidence="11" type="ORF">EJB06_27580</name>
</gene>
<dbReference type="GO" id="GO:0008483">
    <property type="term" value="F:transaminase activity"/>
    <property type="evidence" value="ECO:0007669"/>
    <property type="project" value="UniProtKB-KW"/>
</dbReference>
<proteinExistence type="inferred from homology"/>
<dbReference type="Pfam" id="PF00581">
    <property type="entry name" value="Rhodanese"/>
    <property type="match status" value="1"/>
</dbReference>
<evidence type="ECO:0000256" key="6">
    <source>
        <dbReference type="ARBA" id="ARBA00023004"/>
    </source>
</evidence>
<dbReference type="PROSITE" id="PS00595">
    <property type="entry name" value="AA_TRANSFER_CLASS_5"/>
    <property type="match status" value="1"/>
</dbReference>